<name>A0A315Y0X1_RUMFL</name>
<dbReference type="Gene3D" id="3.40.190.10">
    <property type="entry name" value="Periplasmic binding protein-like II"/>
    <property type="match status" value="1"/>
</dbReference>
<dbReference type="SUPFAM" id="SSF82171">
    <property type="entry name" value="DPP6 N-terminal domain-like"/>
    <property type="match status" value="1"/>
</dbReference>
<dbReference type="EMBL" id="QGDI01000004">
    <property type="protein sequence ID" value="PWJ13527.1"/>
    <property type="molecule type" value="Genomic_DNA"/>
</dbReference>
<feature type="chain" id="PRO_5039036702" evidence="1">
    <location>
        <begin position="23"/>
        <end position="804"/>
    </location>
</feature>
<dbReference type="InterPro" id="IPR006059">
    <property type="entry name" value="SBP"/>
</dbReference>
<sequence length="804" mass="89511">MEKTFLKRITAFSAALTVIAGAAVSCSKKDNASEGGKTKDAAQLMAGAYKTEQIDCDIVNPTSIARISDDKIVITGYDEEKNAPTLYLTDNGFSEFNEVKMEIPEAEGDVEVRYDNCVAPDGEIMVFATFTDYGDGEKPDFDSPDFNPDEFDFEEYYSNVSYSYKLYVVDIDGKVKSSADVTGLEEFQGDESGSLNIGRASAIGGGKMIATAWGEMEDYNIIINSDGKVEGELDLGNSNYVDSFTAIDDDTIAVCGYFGGKEYVKYLDAGTLKETGEQIDLSEAGLEGQMGSVFKGTGDYKLYINGSSGLFGITEDGKSTEIVNWLDSDLGDGGIQSLLILDDGDFVVCYNDYSGGDYGNSGATLYKLTKRDASEMENTKVITVGVLYDDWAVKEKISAYNKKNDDVRFKMVDYSKYDNYEEETGKTLSSGADQLKKDIVSGNAPDMIVSYNGAIISSLYNKGLFVDLYEYMDKDSDINKDDIMPNVLNACEIDGKLLSIAPSFNVSTMIAKKKFIDKENWSPDDLIEAYENLPDGMRLTALDCKEQMLSFMMGVLNNCIDYQKGTCNFDTPETRKLLAFVDRFPSSEDLVDWEDQSAMQEMFSEDNFKEDKVLVQELYISDFREYTREIKGRYKGDDIVFVGNPTTDGRGAVLTLDKHFAILSNAEDKEVCWNFIKEFLLPAEDGEESMYSYGFPSLKSEFDKLADESMEKPKYKDENGKEVEEDLTYYTSSKEIKVDPLTKEERDFIVDYIESADNVSADFDPEVESIIEEEIMAYIGGEKTADEVIDLIQSRVSILVSEQS</sequence>
<dbReference type="OrthoDB" id="1814964at2"/>
<protein>
    <submittedName>
        <fullName evidence="2">ABC-type glycerol-3-phosphate transport system substrate-binding protein</fullName>
    </submittedName>
</protein>
<accession>A0A315Y0X1</accession>
<reference evidence="2 3" key="1">
    <citation type="submission" date="2018-05" db="EMBL/GenBank/DDBJ databases">
        <title>The Hungate 1000. A catalogue of reference genomes from the rumen microbiome.</title>
        <authorList>
            <person name="Kelly W."/>
        </authorList>
    </citation>
    <scope>NUCLEOTIDE SEQUENCE [LARGE SCALE GENOMIC DNA]</scope>
    <source>
        <strain evidence="2 3">SAb67</strain>
    </source>
</reference>
<dbReference type="PROSITE" id="PS51257">
    <property type="entry name" value="PROKAR_LIPOPROTEIN"/>
    <property type="match status" value="1"/>
</dbReference>
<dbReference type="AlphaFoldDB" id="A0A315Y0X1"/>
<keyword evidence="1" id="KW-0732">Signal</keyword>
<organism evidence="2 3">
    <name type="scientific">Ruminococcus flavefaciens</name>
    <dbReference type="NCBI Taxonomy" id="1265"/>
    <lineage>
        <taxon>Bacteria</taxon>
        <taxon>Bacillati</taxon>
        <taxon>Bacillota</taxon>
        <taxon>Clostridia</taxon>
        <taxon>Eubacteriales</taxon>
        <taxon>Oscillospiraceae</taxon>
        <taxon>Ruminococcus</taxon>
    </lineage>
</organism>
<comment type="caution">
    <text evidence="2">The sequence shown here is derived from an EMBL/GenBank/DDBJ whole genome shotgun (WGS) entry which is preliminary data.</text>
</comment>
<proteinExistence type="predicted"/>
<evidence type="ECO:0000313" key="2">
    <source>
        <dbReference type="EMBL" id="PWJ13527.1"/>
    </source>
</evidence>
<dbReference type="Proteomes" id="UP000245720">
    <property type="component" value="Unassembled WGS sequence"/>
</dbReference>
<dbReference type="SUPFAM" id="SSF53850">
    <property type="entry name" value="Periplasmic binding protein-like II"/>
    <property type="match status" value="1"/>
</dbReference>
<evidence type="ECO:0000313" key="3">
    <source>
        <dbReference type="Proteomes" id="UP000245720"/>
    </source>
</evidence>
<dbReference type="Pfam" id="PF13416">
    <property type="entry name" value="SBP_bac_8"/>
    <property type="match status" value="1"/>
</dbReference>
<evidence type="ECO:0000256" key="1">
    <source>
        <dbReference type="SAM" id="SignalP"/>
    </source>
</evidence>
<feature type="signal peptide" evidence="1">
    <location>
        <begin position="1"/>
        <end position="22"/>
    </location>
</feature>
<dbReference type="RefSeq" id="WP_109726150.1">
    <property type="nucleotide sequence ID" value="NZ_QGDI01000004.1"/>
</dbReference>
<gene>
    <name evidence="2" type="ORF">IE37_01335</name>
</gene>